<reference evidence="2 3" key="1">
    <citation type="journal article" date="2024" name="Ann. Entomol. Soc. Am.">
        <title>Genomic analyses of the southern and eastern yellowjacket wasps (Hymenoptera: Vespidae) reveal evolutionary signatures of social life.</title>
        <authorList>
            <person name="Catto M.A."/>
            <person name="Caine P.B."/>
            <person name="Orr S.E."/>
            <person name="Hunt B.G."/>
            <person name="Goodisman M.A.D."/>
        </authorList>
    </citation>
    <scope>NUCLEOTIDE SEQUENCE [LARGE SCALE GENOMIC DNA]</scope>
    <source>
        <strain evidence="2">232</strain>
        <tissue evidence="2">Head and thorax</tissue>
    </source>
</reference>
<evidence type="ECO:0000313" key="3">
    <source>
        <dbReference type="Proteomes" id="UP001607303"/>
    </source>
</evidence>
<sequence>MSSCDGGSTAKGQSTRVQRLYCEGRLREELSGFTASAMFEHLMAGICLARQVEAKREEKEDDEDKVEDKDKDEEEKEKEKEEEEEEEETPSSIEHFSRAINSRSNGPLALTR</sequence>
<name>A0ABD2CHD7_VESMC</name>
<protein>
    <submittedName>
        <fullName evidence="2">Uncharacterized protein</fullName>
    </submittedName>
</protein>
<keyword evidence="3" id="KW-1185">Reference proteome</keyword>
<evidence type="ECO:0000256" key="1">
    <source>
        <dbReference type="SAM" id="MobiDB-lite"/>
    </source>
</evidence>
<comment type="caution">
    <text evidence="2">The sequence shown here is derived from an EMBL/GenBank/DDBJ whole genome shotgun (WGS) entry which is preliminary data.</text>
</comment>
<dbReference type="Proteomes" id="UP001607303">
    <property type="component" value="Unassembled WGS sequence"/>
</dbReference>
<feature type="region of interest" description="Disordered" evidence="1">
    <location>
        <begin position="53"/>
        <end position="112"/>
    </location>
</feature>
<feature type="compositionally biased region" description="Acidic residues" evidence="1">
    <location>
        <begin position="59"/>
        <end position="89"/>
    </location>
</feature>
<gene>
    <name evidence="2" type="ORF">V1477_007028</name>
</gene>
<proteinExistence type="predicted"/>
<accession>A0ABD2CHD7</accession>
<feature type="compositionally biased region" description="Polar residues" evidence="1">
    <location>
        <begin position="90"/>
        <end position="105"/>
    </location>
</feature>
<evidence type="ECO:0000313" key="2">
    <source>
        <dbReference type="EMBL" id="KAL2744486.1"/>
    </source>
</evidence>
<organism evidence="2 3">
    <name type="scientific">Vespula maculifrons</name>
    <name type="common">Eastern yellow jacket</name>
    <name type="synonym">Wasp</name>
    <dbReference type="NCBI Taxonomy" id="7453"/>
    <lineage>
        <taxon>Eukaryota</taxon>
        <taxon>Metazoa</taxon>
        <taxon>Ecdysozoa</taxon>
        <taxon>Arthropoda</taxon>
        <taxon>Hexapoda</taxon>
        <taxon>Insecta</taxon>
        <taxon>Pterygota</taxon>
        <taxon>Neoptera</taxon>
        <taxon>Endopterygota</taxon>
        <taxon>Hymenoptera</taxon>
        <taxon>Apocrita</taxon>
        <taxon>Aculeata</taxon>
        <taxon>Vespoidea</taxon>
        <taxon>Vespidae</taxon>
        <taxon>Vespinae</taxon>
        <taxon>Vespula</taxon>
    </lineage>
</organism>
<dbReference type="EMBL" id="JAYRBN010000050">
    <property type="protein sequence ID" value="KAL2744486.1"/>
    <property type="molecule type" value="Genomic_DNA"/>
</dbReference>
<dbReference type="AlphaFoldDB" id="A0ABD2CHD7"/>